<evidence type="ECO:0000256" key="5">
    <source>
        <dbReference type="ARBA" id="ARBA00022692"/>
    </source>
</evidence>
<evidence type="ECO:0000256" key="15">
    <source>
        <dbReference type="ARBA" id="ARBA00023180"/>
    </source>
</evidence>
<keyword evidence="11" id="KW-0472">Membrane</keyword>
<keyword evidence="15" id="KW-0325">Glycoprotein</keyword>
<evidence type="ECO:0000256" key="4">
    <source>
        <dbReference type="ARBA" id="ARBA00022679"/>
    </source>
</evidence>
<evidence type="ECO:0000256" key="12">
    <source>
        <dbReference type="ARBA" id="ARBA00023137"/>
    </source>
</evidence>
<dbReference type="Proteomes" id="UP001470230">
    <property type="component" value="Unassembled WGS sequence"/>
</dbReference>
<keyword evidence="6" id="KW-0732">Signal</keyword>
<evidence type="ECO:0000256" key="17">
    <source>
        <dbReference type="SAM" id="MobiDB-lite"/>
    </source>
</evidence>
<evidence type="ECO:0000313" key="20">
    <source>
        <dbReference type="Proteomes" id="UP001470230"/>
    </source>
</evidence>
<keyword evidence="13" id="KW-1015">Disulfide bond</keyword>
<evidence type="ECO:0000259" key="18">
    <source>
        <dbReference type="Pfam" id="PF12810"/>
    </source>
</evidence>
<organism evidence="19 20">
    <name type="scientific">Tritrichomonas musculus</name>
    <dbReference type="NCBI Taxonomy" id="1915356"/>
    <lineage>
        <taxon>Eukaryota</taxon>
        <taxon>Metamonada</taxon>
        <taxon>Parabasalia</taxon>
        <taxon>Tritrichomonadida</taxon>
        <taxon>Tritrichomonadidae</taxon>
        <taxon>Tritrichomonas</taxon>
    </lineage>
</organism>
<evidence type="ECO:0000256" key="3">
    <source>
        <dbReference type="ARBA" id="ARBA00022475"/>
    </source>
</evidence>
<accession>A0ABR2HGS4</accession>
<name>A0ABR2HGS4_9EUKA</name>
<evidence type="ECO:0000256" key="6">
    <source>
        <dbReference type="ARBA" id="ARBA00022729"/>
    </source>
</evidence>
<keyword evidence="8" id="KW-0418">Kinase</keyword>
<keyword evidence="16" id="KW-0175">Coiled coil</keyword>
<evidence type="ECO:0000256" key="10">
    <source>
        <dbReference type="ARBA" id="ARBA00022989"/>
    </source>
</evidence>
<keyword evidence="20" id="KW-1185">Reference proteome</keyword>
<reference evidence="19 20" key="1">
    <citation type="submission" date="2024-04" db="EMBL/GenBank/DDBJ databases">
        <title>Tritrichomonas musculus Genome.</title>
        <authorList>
            <person name="Alves-Ferreira E."/>
            <person name="Grigg M."/>
            <person name="Lorenzi H."/>
            <person name="Galac M."/>
        </authorList>
    </citation>
    <scope>NUCLEOTIDE SEQUENCE [LARGE SCALE GENOMIC DNA]</scope>
    <source>
        <strain evidence="19 20">EAF2021</strain>
    </source>
</reference>
<keyword evidence="9" id="KW-0067">ATP-binding</keyword>
<evidence type="ECO:0000313" key="19">
    <source>
        <dbReference type="EMBL" id="KAK8846973.1"/>
    </source>
</evidence>
<protein>
    <recommendedName>
        <fullName evidence="2">receptor protein-tyrosine kinase</fullName>
        <ecNumber evidence="2">2.7.10.1</ecNumber>
    </recommendedName>
</protein>
<keyword evidence="7" id="KW-0547">Nucleotide-binding</keyword>
<evidence type="ECO:0000256" key="13">
    <source>
        <dbReference type="ARBA" id="ARBA00023157"/>
    </source>
</evidence>
<evidence type="ECO:0000256" key="8">
    <source>
        <dbReference type="ARBA" id="ARBA00022777"/>
    </source>
</evidence>
<keyword evidence="4" id="KW-0808">Transferase</keyword>
<evidence type="ECO:0000256" key="16">
    <source>
        <dbReference type="SAM" id="Coils"/>
    </source>
</evidence>
<feature type="region of interest" description="Disordered" evidence="17">
    <location>
        <begin position="239"/>
        <end position="265"/>
    </location>
</feature>
<comment type="caution">
    <text evidence="19">The sequence shown here is derived from an EMBL/GenBank/DDBJ whole genome shotgun (WGS) entry which is preliminary data.</text>
</comment>
<dbReference type="EC" id="2.7.10.1" evidence="2"/>
<evidence type="ECO:0000256" key="2">
    <source>
        <dbReference type="ARBA" id="ARBA00011902"/>
    </source>
</evidence>
<dbReference type="EMBL" id="JAPFFF010000028">
    <property type="protein sequence ID" value="KAK8846973.1"/>
    <property type="molecule type" value="Genomic_DNA"/>
</dbReference>
<evidence type="ECO:0000256" key="14">
    <source>
        <dbReference type="ARBA" id="ARBA00023170"/>
    </source>
</evidence>
<sequence length="386" mass="41975">MNMKFEQQKQEMEQMKTDFNGIFEQQKQEMEQMKTDFSNIFEQQKQEMEQMKTDFKCIFEQQKQEIEQMKTDFNGISEQQNEKLKASIESFNEEKSNFETKITYSLSLLYYPLKYKFDSVGEHFLKTPFDGIYRLEVWGAQGGPTYYNGRNVQGGKGGYSAGTIHLKKGTLLYIHVGGEGGKSISTCHSGNENDAYVGGGGGATDVRINENSLYSRVIVAGGGGAAGYDQQECPGGFGGGTCGESRQTHSDPERRSNGGTQVAGGLSASSYAESGTFGQGGNGIGACWYGGAAGGGGGWYGGSACFCGDAAGGSGSIYTESSYNTWKEGNRADSSKWLLNPEYYLTDARTIAGNQEIPSYDARSQTLGNSGNGYAQITRLFEIQPY</sequence>
<evidence type="ECO:0000256" key="9">
    <source>
        <dbReference type="ARBA" id="ARBA00022840"/>
    </source>
</evidence>
<keyword evidence="10" id="KW-1133">Transmembrane helix</keyword>
<feature type="coiled-coil region" evidence="16">
    <location>
        <begin position="59"/>
        <end position="101"/>
    </location>
</feature>
<feature type="domain" description="ALK/LTK-like glycine-rich" evidence="18">
    <location>
        <begin position="131"/>
        <end position="379"/>
    </location>
</feature>
<evidence type="ECO:0000256" key="1">
    <source>
        <dbReference type="ARBA" id="ARBA00004251"/>
    </source>
</evidence>
<proteinExistence type="predicted"/>
<keyword evidence="14" id="KW-0675">Receptor</keyword>
<dbReference type="Pfam" id="PF12810">
    <property type="entry name" value="ALK_LTK_GRD"/>
    <property type="match status" value="1"/>
</dbReference>
<comment type="subcellular location">
    <subcellularLocation>
        <location evidence="1">Cell membrane</location>
        <topology evidence="1">Single-pass type I membrane protein</topology>
    </subcellularLocation>
</comment>
<gene>
    <name evidence="19" type="ORF">M9Y10_019547</name>
</gene>
<dbReference type="InterPro" id="IPR055163">
    <property type="entry name" value="ALK/LTK-like_GRD"/>
</dbReference>
<evidence type="ECO:0000256" key="7">
    <source>
        <dbReference type="ARBA" id="ARBA00022741"/>
    </source>
</evidence>
<evidence type="ECO:0000256" key="11">
    <source>
        <dbReference type="ARBA" id="ARBA00023136"/>
    </source>
</evidence>
<feature type="compositionally biased region" description="Basic and acidic residues" evidence="17">
    <location>
        <begin position="246"/>
        <end position="256"/>
    </location>
</feature>
<keyword evidence="5" id="KW-0812">Transmembrane</keyword>
<keyword evidence="3" id="KW-1003">Cell membrane</keyword>
<keyword evidence="12" id="KW-0829">Tyrosine-protein kinase</keyword>